<dbReference type="GO" id="GO:0051539">
    <property type="term" value="F:4 iron, 4 sulfur cluster binding"/>
    <property type="evidence" value="ECO:0007669"/>
    <property type="project" value="UniProtKB-KW"/>
</dbReference>
<dbReference type="EMBL" id="FWFK01000002">
    <property type="protein sequence ID" value="SLN30426.1"/>
    <property type="molecule type" value="Genomic_DNA"/>
</dbReference>
<comment type="pathway">
    <text evidence="4">Organic acid metabolism; propanoate degradation.</text>
</comment>
<evidence type="ECO:0000256" key="2">
    <source>
        <dbReference type="ARBA" id="ARBA00001966"/>
    </source>
</evidence>
<keyword evidence="9 12" id="KW-0411">Iron-sulfur</keyword>
<comment type="pathway">
    <text evidence="3">Carbohydrate metabolism; tricarboxylic acid cycle; isocitrate from oxaloacetate: step 2/2.</text>
</comment>
<keyword evidence="17" id="KW-1185">Reference proteome</keyword>
<protein>
    <recommendedName>
        <fullName evidence="12">Aconitate hydratase</fullName>
        <shortName evidence="12">Aconitase</shortName>
        <ecNumber evidence="12">4.2.1.3</ecNumber>
    </recommendedName>
</protein>
<evidence type="ECO:0000256" key="11">
    <source>
        <dbReference type="ARBA" id="ARBA00023501"/>
    </source>
</evidence>
<feature type="domain" description="Aconitase/3-isopropylmalate dehydratase large subunit alpha/beta/alpha" evidence="14">
    <location>
        <begin position="80"/>
        <end position="598"/>
    </location>
</feature>
<dbReference type="Pfam" id="PF00694">
    <property type="entry name" value="Aconitase_C"/>
    <property type="match status" value="1"/>
</dbReference>
<comment type="catalytic activity">
    <reaction evidence="11 12">
        <text>citrate = D-threo-isocitrate</text>
        <dbReference type="Rhea" id="RHEA:10336"/>
        <dbReference type="ChEBI" id="CHEBI:15562"/>
        <dbReference type="ChEBI" id="CHEBI:16947"/>
        <dbReference type="EC" id="4.2.1.3"/>
    </reaction>
</comment>
<dbReference type="Proteomes" id="UP000193570">
    <property type="component" value="Unassembled WGS sequence"/>
</dbReference>
<dbReference type="FunFam" id="3.30.499.10:FF:000002">
    <property type="entry name" value="Aconitate hydratase"/>
    <property type="match status" value="1"/>
</dbReference>
<dbReference type="RefSeq" id="WP_085791109.1">
    <property type="nucleotide sequence ID" value="NZ_FWFK01000002.1"/>
</dbReference>
<feature type="domain" description="Aconitase A/isopropylmalate dehydratase small subunit swivel" evidence="15">
    <location>
        <begin position="728"/>
        <end position="853"/>
    </location>
</feature>
<evidence type="ECO:0000256" key="7">
    <source>
        <dbReference type="ARBA" id="ARBA00022723"/>
    </source>
</evidence>
<dbReference type="UniPathway" id="UPA00223">
    <property type="reaction ID" value="UER00718"/>
</dbReference>
<dbReference type="PROSITE" id="PS01244">
    <property type="entry name" value="ACONITASE_2"/>
    <property type="match status" value="1"/>
</dbReference>
<dbReference type="NCBIfam" id="NF009520">
    <property type="entry name" value="PRK12881.1"/>
    <property type="match status" value="1"/>
</dbReference>
<comment type="cofactor">
    <cofactor evidence="2">
        <name>[4Fe-4S] cluster</name>
        <dbReference type="ChEBI" id="CHEBI:49883"/>
    </cofactor>
</comment>
<evidence type="ECO:0000256" key="8">
    <source>
        <dbReference type="ARBA" id="ARBA00023004"/>
    </source>
</evidence>
<dbReference type="InterPro" id="IPR015931">
    <property type="entry name" value="Acnase/IPM_dHydase_lsu_aba_1/3"/>
</dbReference>
<accession>A0A1X6YTF7</accession>
<gene>
    <name evidence="16" type="primary">acnA</name>
    <name evidence="16" type="ORF">ROJ8625_01369</name>
</gene>
<dbReference type="InterPro" id="IPR044137">
    <property type="entry name" value="AcnA_IRP_Swivel"/>
</dbReference>
<dbReference type="AlphaFoldDB" id="A0A1X6YTF7"/>
<evidence type="ECO:0000259" key="15">
    <source>
        <dbReference type="Pfam" id="PF00694"/>
    </source>
</evidence>
<keyword evidence="7" id="KW-0479">Metal-binding</keyword>
<dbReference type="SUPFAM" id="SSF52016">
    <property type="entry name" value="LeuD/IlvD-like"/>
    <property type="match status" value="1"/>
</dbReference>
<dbReference type="GO" id="GO:0003994">
    <property type="term" value="F:aconitate hydratase activity"/>
    <property type="evidence" value="ECO:0007669"/>
    <property type="project" value="UniProtKB-EC"/>
</dbReference>
<dbReference type="PROSITE" id="PS00450">
    <property type="entry name" value="ACONITASE_1"/>
    <property type="match status" value="1"/>
</dbReference>
<evidence type="ECO:0000256" key="10">
    <source>
        <dbReference type="ARBA" id="ARBA00023239"/>
    </source>
</evidence>
<keyword evidence="10 12" id="KW-0456">Lyase</keyword>
<dbReference type="InterPro" id="IPR036008">
    <property type="entry name" value="Aconitase_4Fe-4S_dom"/>
</dbReference>
<dbReference type="OrthoDB" id="9764318at2"/>
<dbReference type="PRINTS" id="PR00415">
    <property type="entry name" value="ACONITASE"/>
</dbReference>
<dbReference type="NCBIfam" id="TIGR01341">
    <property type="entry name" value="aconitase_1"/>
    <property type="match status" value="1"/>
</dbReference>
<dbReference type="CDD" id="cd01586">
    <property type="entry name" value="AcnA_IRP"/>
    <property type="match status" value="1"/>
</dbReference>
<dbReference type="CDD" id="cd01580">
    <property type="entry name" value="AcnA_IRP_Swivel"/>
    <property type="match status" value="1"/>
</dbReference>
<dbReference type="GO" id="GO:0046872">
    <property type="term" value="F:metal ion binding"/>
    <property type="evidence" value="ECO:0007669"/>
    <property type="project" value="UniProtKB-KW"/>
</dbReference>
<name>A0A1X6YTF7_9RHOB</name>
<dbReference type="Gene3D" id="3.20.19.10">
    <property type="entry name" value="Aconitase, domain 4"/>
    <property type="match status" value="1"/>
</dbReference>
<evidence type="ECO:0000313" key="16">
    <source>
        <dbReference type="EMBL" id="SLN30426.1"/>
    </source>
</evidence>
<dbReference type="InterPro" id="IPR001030">
    <property type="entry name" value="Acoase/IPM_deHydtase_lsu_aba"/>
</dbReference>
<evidence type="ECO:0000256" key="3">
    <source>
        <dbReference type="ARBA" id="ARBA00004717"/>
    </source>
</evidence>
<dbReference type="FunFam" id="3.20.19.10:FF:000001">
    <property type="entry name" value="Aconitate hydratase"/>
    <property type="match status" value="1"/>
</dbReference>
<dbReference type="InterPro" id="IPR015928">
    <property type="entry name" value="Aconitase/3IPM_dehydase_swvl"/>
</dbReference>
<dbReference type="EC" id="4.2.1.3" evidence="12"/>
<keyword evidence="8 12" id="KW-0408">Iron</keyword>
<dbReference type="Gene3D" id="3.30.499.10">
    <property type="entry name" value="Aconitase, domain 3"/>
    <property type="match status" value="2"/>
</dbReference>
<feature type="region of interest" description="Disordered" evidence="13">
    <location>
        <begin position="420"/>
        <end position="439"/>
    </location>
</feature>
<organism evidence="16 17">
    <name type="scientific">Roseivivax jejudonensis</name>
    <dbReference type="NCBI Taxonomy" id="1529041"/>
    <lineage>
        <taxon>Bacteria</taxon>
        <taxon>Pseudomonadati</taxon>
        <taxon>Pseudomonadota</taxon>
        <taxon>Alphaproteobacteria</taxon>
        <taxon>Rhodobacterales</taxon>
        <taxon>Roseobacteraceae</taxon>
        <taxon>Roseivivax</taxon>
    </lineage>
</organism>
<dbReference type="NCBIfam" id="NF006757">
    <property type="entry name" value="PRK09277.1"/>
    <property type="match status" value="1"/>
</dbReference>
<evidence type="ECO:0000256" key="1">
    <source>
        <dbReference type="ARBA" id="ARBA00000118"/>
    </source>
</evidence>
<evidence type="ECO:0000256" key="12">
    <source>
        <dbReference type="RuleBase" id="RU361275"/>
    </source>
</evidence>
<evidence type="ECO:0000313" key="17">
    <source>
        <dbReference type="Proteomes" id="UP000193570"/>
    </source>
</evidence>
<dbReference type="InterPro" id="IPR000573">
    <property type="entry name" value="AconitaseA/IPMdHydase_ssu_swvl"/>
</dbReference>
<comment type="similarity">
    <text evidence="5 12">Belongs to the aconitase/IPM isomerase family.</text>
</comment>
<proteinExistence type="inferred from homology"/>
<comment type="catalytic activity">
    <reaction evidence="1">
        <text>(2S,3R)-3-hydroxybutane-1,2,3-tricarboxylate = 2-methyl-cis-aconitate + H2O</text>
        <dbReference type="Rhea" id="RHEA:17941"/>
        <dbReference type="ChEBI" id="CHEBI:15377"/>
        <dbReference type="ChEBI" id="CHEBI:57429"/>
        <dbReference type="ChEBI" id="CHEBI:57872"/>
        <dbReference type="EC" id="4.2.1.99"/>
    </reaction>
</comment>
<dbReference type="Pfam" id="PF00330">
    <property type="entry name" value="Aconitase"/>
    <property type="match status" value="1"/>
</dbReference>
<reference evidence="16 17" key="1">
    <citation type="submission" date="2017-03" db="EMBL/GenBank/DDBJ databases">
        <authorList>
            <person name="Afonso C.L."/>
            <person name="Miller P.J."/>
            <person name="Scott M.A."/>
            <person name="Spackman E."/>
            <person name="Goraichik I."/>
            <person name="Dimitrov K.M."/>
            <person name="Suarez D.L."/>
            <person name="Swayne D.E."/>
        </authorList>
    </citation>
    <scope>NUCLEOTIDE SEQUENCE [LARGE SCALE GENOMIC DNA]</scope>
    <source>
        <strain evidence="16 17">CECT 8625</strain>
    </source>
</reference>
<evidence type="ECO:0000256" key="13">
    <source>
        <dbReference type="SAM" id="MobiDB-lite"/>
    </source>
</evidence>
<dbReference type="InterPro" id="IPR006249">
    <property type="entry name" value="Aconitase/IRP2"/>
</dbReference>
<dbReference type="PANTHER" id="PTHR11670">
    <property type="entry name" value="ACONITASE/IRON-RESPONSIVE ELEMENT FAMILY MEMBER"/>
    <property type="match status" value="1"/>
</dbReference>
<keyword evidence="6 12" id="KW-0004">4Fe-4S</keyword>
<dbReference type="Gene3D" id="6.10.190.10">
    <property type="match status" value="1"/>
</dbReference>
<evidence type="ECO:0000256" key="4">
    <source>
        <dbReference type="ARBA" id="ARBA00005026"/>
    </source>
</evidence>
<dbReference type="SUPFAM" id="SSF53732">
    <property type="entry name" value="Aconitase iron-sulfur domain"/>
    <property type="match status" value="1"/>
</dbReference>
<evidence type="ECO:0000259" key="14">
    <source>
        <dbReference type="Pfam" id="PF00330"/>
    </source>
</evidence>
<evidence type="ECO:0000256" key="9">
    <source>
        <dbReference type="ARBA" id="ARBA00023014"/>
    </source>
</evidence>
<comment type="function">
    <text evidence="12">Catalyzes the isomerization of citrate to isocitrate via cis-aconitate.</text>
</comment>
<sequence length="932" mass="101285">MPITVGQDSSNTRKLLEAGGSTVAYYSIEAAEAAGLGDFSKLPKSLKVVLENMLRFEDGKTVVTDDVKAFSEWAANGGKANRELAYRPARVLMQDFTGVPAVVDLAAMRDGIKALGGDPQKINPLNPVDLVIDHSVMIDEFGNPRAFQMNVDREYERNIERYTFLKWGQKAFDNFRVVPPGTGICHQVNLEYLAQTIWTDTDQNGDEVAYPDTLVGTDSHTTMVNGAAVLGWGVGGIEAEAAMLGQPISMLIPEVIGFKLTGEMVEGTTATDLVLKVCQMLREKGVVGKFVEFYGDGLDNVTLADRATIGNMSPEFGATCAFFPIDDETLRYLRITGRDEDRIALVEAYAKAQGMWREPGAEPVFSDTLELDMATVKPAISGPKRPQDHVNLDEAAKTFHTYIEGQRDAKDADAKEEVRWEGEGGMPEPVQIPGDTGSHKRGFVKMTDIDGEEVEFQLHDGSVVIASITSCTNTSNPYVMIGAGLVAKKAREKGLDRKPWVKTSLAPGSQVVSAYLEASGLQDDLDAIGFNLVGYGCTTCIGNSGPLAPEISKCIADNDLIATSVLSGNRNFEGRISPDVRANYLASPPLVVAYAIAGDMNVDVANDPIGTDKDGNDVYLKDIWPSQAEIAALVEQTVTRESFQEKYADVFEGDEKWRSVETTDDETYDWPASSTYVQNPPYFQNMSKEPGEIHNVEDARVLAILGDMITTDHISPAGSFKETTPAGKYLVERQVAPREFNSYGSRRGNHEVMMRGTFANIRIKNEMLDGVEGGYTLDPDGNQTSIFDAAMAYQDQGTPLVIFGGEQYGAGSSRDWAAKGTALLGVKAVIAESFERIHRSNLVGFGVVPFEFTGGDTRSSLKLTGKEKVSIHGLDSVTPGAEVPCKITYEDGSETEITLKCRIDTAIEVDYVKHGGVLHYVLRNLAKEDAAA</sequence>
<dbReference type="InterPro" id="IPR018136">
    <property type="entry name" value="Aconitase_4Fe-4S_BS"/>
</dbReference>
<dbReference type="GO" id="GO:0047456">
    <property type="term" value="F:2-methylisocitrate dehydratase activity"/>
    <property type="evidence" value="ECO:0007669"/>
    <property type="project" value="UniProtKB-EC"/>
</dbReference>
<dbReference type="GO" id="GO:0006099">
    <property type="term" value="P:tricarboxylic acid cycle"/>
    <property type="evidence" value="ECO:0007669"/>
    <property type="project" value="UniProtKB-UniPathway"/>
</dbReference>
<evidence type="ECO:0000256" key="6">
    <source>
        <dbReference type="ARBA" id="ARBA00022485"/>
    </source>
</evidence>
<evidence type="ECO:0000256" key="5">
    <source>
        <dbReference type="ARBA" id="ARBA00007185"/>
    </source>
</evidence>